<evidence type="ECO:0000259" key="1">
    <source>
        <dbReference type="Pfam" id="PF25198"/>
    </source>
</evidence>
<evidence type="ECO:0000313" key="3">
    <source>
        <dbReference type="Proteomes" id="UP000242972"/>
    </source>
</evidence>
<comment type="caution">
    <text evidence="2">The sequence shown here is derived from an EMBL/GenBank/DDBJ whole genome shotgun (WGS) entry which is preliminary data.</text>
</comment>
<dbReference type="InterPro" id="IPR038501">
    <property type="entry name" value="Spore_GerAC_C_sf"/>
</dbReference>
<dbReference type="InterPro" id="IPR057336">
    <property type="entry name" value="GerAC_N"/>
</dbReference>
<dbReference type="GO" id="GO:0009847">
    <property type="term" value="P:spore germination"/>
    <property type="evidence" value="ECO:0007669"/>
    <property type="project" value="InterPro"/>
</dbReference>
<dbReference type="AlphaFoldDB" id="A0A2T2X1J9"/>
<gene>
    <name evidence="2" type="ORF">C7B46_19025</name>
</gene>
<proteinExistence type="predicted"/>
<dbReference type="PANTHER" id="PTHR35789">
    <property type="entry name" value="SPORE GERMINATION PROTEIN B3"/>
    <property type="match status" value="1"/>
</dbReference>
<dbReference type="EMBL" id="PXYW01000097">
    <property type="protein sequence ID" value="PSR28373.1"/>
    <property type="molecule type" value="Genomic_DNA"/>
</dbReference>
<dbReference type="Gene3D" id="3.30.300.210">
    <property type="entry name" value="Nutrient germinant receptor protein C, domain 3"/>
    <property type="match status" value="1"/>
</dbReference>
<reference evidence="2 3" key="1">
    <citation type="journal article" date="2014" name="BMC Genomics">
        <title>Comparison of environmental and isolate Sulfobacillus genomes reveals diverse carbon, sulfur, nitrogen, and hydrogen metabolisms.</title>
        <authorList>
            <person name="Justice N.B."/>
            <person name="Norman A."/>
            <person name="Brown C.T."/>
            <person name="Singh A."/>
            <person name="Thomas B.C."/>
            <person name="Banfield J.F."/>
        </authorList>
    </citation>
    <scope>NUCLEOTIDE SEQUENCE [LARGE SCALE GENOMIC DNA]</scope>
    <source>
        <strain evidence="2">AMDSBA4</strain>
    </source>
</reference>
<feature type="domain" description="Spore germination protein N-terminal" evidence="1">
    <location>
        <begin position="23"/>
        <end position="193"/>
    </location>
</feature>
<evidence type="ECO:0000313" key="2">
    <source>
        <dbReference type="EMBL" id="PSR28373.1"/>
    </source>
</evidence>
<sequence>MMHRWLRIAMVAILLFGLTGCWDQRSISQRAVVVAVGVSAHNLWTFVFPNVTTTVSSLSSIKASDEFYDLSTKADSWSQARTRIQREANHQISLGDLQLLLVSANLTTAQVAQIVDAINMDGTIPASFWIAASKTSPKTLLLQPSPQSVVPTFYLADYFTCYGCHAASLGVRTWQWWDRSGTPGVSPYLPLVSPGRHGALVRQLLVYRSQGTPRLMPRKVTQGFEYIMGHVTNGAFPVTVDGKSYGVSRVRDRAHVNVMLTRQFVVAHIRITAAGVISSAPIDTMITRNIELLVGQATGREVLQRCLTTIQWANQTKTDPFGYAKQAAWLDNETAAEIPPPKLSTLPIHAFISVRGIIRGEGVAH</sequence>
<dbReference type="PROSITE" id="PS51257">
    <property type="entry name" value="PROKAR_LIPOPROTEIN"/>
    <property type="match status" value="1"/>
</dbReference>
<dbReference type="InterPro" id="IPR008844">
    <property type="entry name" value="Spore_GerAC-like"/>
</dbReference>
<dbReference type="Pfam" id="PF25198">
    <property type="entry name" value="Spore_GerAC_N"/>
    <property type="match status" value="1"/>
</dbReference>
<dbReference type="PANTHER" id="PTHR35789:SF1">
    <property type="entry name" value="SPORE GERMINATION PROTEIN B3"/>
    <property type="match status" value="1"/>
</dbReference>
<name>A0A2T2X1J9_9FIRM</name>
<organism evidence="2 3">
    <name type="scientific">Sulfobacillus benefaciens</name>
    <dbReference type="NCBI Taxonomy" id="453960"/>
    <lineage>
        <taxon>Bacteria</taxon>
        <taxon>Bacillati</taxon>
        <taxon>Bacillota</taxon>
        <taxon>Clostridia</taxon>
        <taxon>Eubacteriales</taxon>
        <taxon>Clostridiales Family XVII. Incertae Sedis</taxon>
        <taxon>Sulfobacillus</taxon>
    </lineage>
</organism>
<dbReference type="GO" id="GO:0016020">
    <property type="term" value="C:membrane"/>
    <property type="evidence" value="ECO:0007669"/>
    <property type="project" value="UniProtKB-SubCell"/>
</dbReference>
<protein>
    <submittedName>
        <fullName evidence="2">Spore gernimation protein</fullName>
    </submittedName>
</protein>
<dbReference type="Proteomes" id="UP000242972">
    <property type="component" value="Unassembled WGS sequence"/>
</dbReference>
<accession>A0A2T2X1J9</accession>